<gene>
    <name evidence="1" type="ORF">BGC07_10045</name>
</gene>
<sequence length="234" mass="26762">MIRKRYFCLLLLPLITLFRVSYTKPLTEAQFKATKLPYSVMAYSNKYAHEYGLDASKAIKLPKGLEAIKLTLSKSFSKGYGPYASKWDYNCRAELYVDKSLKILWPNNNRSKMTLPILDDRGTMKVFLATTQMHNYHGRIGPESFTSLFFVGFDKTISSGTNQIKLNAGSCSKFPSQASFPVEIWLEKSSGPHYNKLTTNAIPTPNDFYRFPLPVKYTQKYFDYTIAANKYGIQ</sequence>
<organism evidence="1 2">
    <name type="scientific">Piscirickettsia litoralis</name>
    <dbReference type="NCBI Taxonomy" id="1891921"/>
    <lineage>
        <taxon>Bacteria</taxon>
        <taxon>Pseudomonadati</taxon>
        <taxon>Pseudomonadota</taxon>
        <taxon>Gammaproteobacteria</taxon>
        <taxon>Thiotrichales</taxon>
        <taxon>Piscirickettsiaceae</taxon>
        <taxon>Piscirickettsia</taxon>
    </lineage>
</organism>
<comment type="caution">
    <text evidence="1">The sequence shown here is derived from an EMBL/GenBank/DDBJ whole genome shotgun (WGS) entry which is preliminary data.</text>
</comment>
<name>A0ABX3A2U3_9GAMM</name>
<reference evidence="1 2" key="1">
    <citation type="submission" date="2016-08" db="EMBL/GenBank/DDBJ databases">
        <title>Draft genome sequence of Candidatus Piscirickettsia litoralis, from seawater.</title>
        <authorList>
            <person name="Wan X."/>
            <person name="Lee A.J."/>
            <person name="Hou S."/>
            <person name="Donachie S.P."/>
        </authorList>
    </citation>
    <scope>NUCLEOTIDE SEQUENCE [LARGE SCALE GENOMIC DNA]</scope>
    <source>
        <strain evidence="1 2">Y2</strain>
    </source>
</reference>
<proteinExistence type="predicted"/>
<evidence type="ECO:0000313" key="1">
    <source>
        <dbReference type="EMBL" id="ODN43196.1"/>
    </source>
</evidence>
<keyword evidence="2" id="KW-1185">Reference proteome</keyword>
<dbReference type="RefSeq" id="WP_069312995.1">
    <property type="nucleotide sequence ID" value="NZ_MDTU01000001.1"/>
</dbReference>
<dbReference type="EMBL" id="MDTU01000001">
    <property type="protein sequence ID" value="ODN43196.1"/>
    <property type="molecule type" value="Genomic_DNA"/>
</dbReference>
<accession>A0ABX3A2U3</accession>
<protein>
    <submittedName>
        <fullName evidence="1">Uncharacterized protein</fullName>
    </submittedName>
</protein>
<evidence type="ECO:0000313" key="2">
    <source>
        <dbReference type="Proteomes" id="UP000094329"/>
    </source>
</evidence>
<dbReference type="Proteomes" id="UP000094329">
    <property type="component" value="Unassembled WGS sequence"/>
</dbReference>